<evidence type="ECO:0000259" key="5">
    <source>
        <dbReference type="PROSITE" id="PS01124"/>
    </source>
</evidence>
<accession>A0ABY8HY55</accession>
<organism evidence="6 7">
    <name type="scientific">Janthinobacterium rivuli</name>
    <dbReference type="NCBI Taxonomy" id="2751478"/>
    <lineage>
        <taxon>Bacteria</taxon>
        <taxon>Pseudomonadati</taxon>
        <taxon>Pseudomonadota</taxon>
        <taxon>Betaproteobacteria</taxon>
        <taxon>Burkholderiales</taxon>
        <taxon>Oxalobacteraceae</taxon>
        <taxon>Janthinobacterium</taxon>
    </lineage>
</organism>
<evidence type="ECO:0000256" key="4">
    <source>
        <dbReference type="SAM" id="MobiDB-lite"/>
    </source>
</evidence>
<keyword evidence="2" id="KW-0238">DNA-binding</keyword>
<protein>
    <submittedName>
        <fullName evidence="6">Helix-turn-helix domain-containing protein</fullName>
    </submittedName>
</protein>
<evidence type="ECO:0000256" key="2">
    <source>
        <dbReference type="ARBA" id="ARBA00023125"/>
    </source>
</evidence>
<evidence type="ECO:0000256" key="3">
    <source>
        <dbReference type="ARBA" id="ARBA00023163"/>
    </source>
</evidence>
<keyword evidence="7" id="KW-1185">Reference proteome</keyword>
<keyword evidence="3" id="KW-0804">Transcription</keyword>
<feature type="domain" description="HTH araC/xylS-type" evidence="5">
    <location>
        <begin position="225"/>
        <end position="313"/>
    </location>
</feature>
<dbReference type="EMBL" id="CP121464">
    <property type="protein sequence ID" value="WFR77552.1"/>
    <property type="molecule type" value="Genomic_DNA"/>
</dbReference>
<dbReference type="SMART" id="SM00342">
    <property type="entry name" value="HTH_ARAC"/>
    <property type="match status" value="1"/>
</dbReference>
<dbReference type="Pfam" id="PF12833">
    <property type="entry name" value="HTH_18"/>
    <property type="match status" value="1"/>
</dbReference>
<dbReference type="SUPFAM" id="SSF46689">
    <property type="entry name" value="Homeodomain-like"/>
    <property type="match status" value="1"/>
</dbReference>
<evidence type="ECO:0000313" key="6">
    <source>
        <dbReference type="EMBL" id="WFR77552.1"/>
    </source>
</evidence>
<proteinExistence type="predicted"/>
<dbReference type="PROSITE" id="PS01124">
    <property type="entry name" value="HTH_ARAC_FAMILY_2"/>
    <property type="match status" value="1"/>
</dbReference>
<evidence type="ECO:0000256" key="1">
    <source>
        <dbReference type="ARBA" id="ARBA00023015"/>
    </source>
</evidence>
<feature type="region of interest" description="Disordered" evidence="4">
    <location>
        <begin position="146"/>
        <end position="172"/>
    </location>
</feature>
<dbReference type="InterPro" id="IPR018060">
    <property type="entry name" value="HTH_AraC"/>
</dbReference>
<dbReference type="Gene3D" id="1.10.10.60">
    <property type="entry name" value="Homeodomain-like"/>
    <property type="match status" value="1"/>
</dbReference>
<dbReference type="RefSeq" id="WP_278316113.1">
    <property type="nucleotide sequence ID" value="NZ_CP121464.1"/>
</dbReference>
<dbReference type="PANTHER" id="PTHR47894:SF4">
    <property type="entry name" value="HTH-TYPE TRANSCRIPTIONAL REGULATOR GADX"/>
    <property type="match status" value="1"/>
</dbReference>
<keyword evidence="1" id="KW-0805">Transcription regulation</keyword>
<evidence type="ECO:0000313" key="7">
    <source>
        <dbReference type="Proteomes" id="UP001219584"/>
    </source>
</evidence>
<dbReference type="InterPro" id="IPR009057">
    <property type="entry name" value="Homeodomain-like_sf"/>
</dbReference>
<dbReference type="PANTHER" id="PTHR47894">
    <property type="entry name" value="HTH-TYPE TRANSCRIPTIONAL REGULATOR GADX"/>
    <property type="match status" value="1"/>
</dbReference>
<gene>
    <name evidence="6" type="ORF">P9875_17670</name>
</gene>
<name>A0ABY8HY55_9BURK</name>
<dbReference type="Proteomes" id="UP001219584">
    <property type="component" value="Chromosome"/>
</dbReference>
<reference evidence="6 7" key="1">
    <citation type="submission" date="2023-04" db="EMBL/GenBank/DDBJ databases">
        <title>Nanopore sequencing of Janthinobacterium from water.</title>
        <authorList>
            <person name="Ciuchcinski K."/>
            <person name="Rokowska A."/>
            <person name="Dziewit L."/>
        </authorList>
    </citation>
    <scope>NUCLEOTIDE SEQUENCE [LARGE SCALE GENOMIC DNA]</scope>
    <source>
        <strain evidence="6 7">DEMB2</strain>
    </source>
</reference>
<sequence length="321" mass="34480">MAATFAAIFVCGRSWLALHRSGACRSIVKISNWGSGMPNSLAYHVVVNALEGKAGWTPMSRFVSAVSHAISGHLPYQRYHAAGRARMAEGAGAGVVERMVNDFLATDINPGYLLLSSFQREADVLIAFNVYNQSAKLGVQTSLGASGYARRPSSASRNGADGTLAADGDDPDGCRQGTLAIVETMMATTRRNAQLPNGAEKRSLTTVARILGVEASAAGEVALVFESEGHLPIASVARKLGCHQRTLERRLRESNITAEALRQASRLIRASHRLSSFDSLTMIAFDEGFSDLAHMTRAFQTASGMPPSLIRKLMRLKPPHK</sequence>